<feature type="compositionally biased region" description="Low complexity" evidence="1">
    <location>
        <begin position="126"/>
        <end position="138"/>
    </location>
</feature>
<dbReference type="Pfam" id="PF01822">
    <property type="entry name" value="WSC"/>
    <property type="match status" value="1"/>
</dbReference>
<evidence type="ECO:0000256" key="3">
    <source>
        <dbReference type="SAM" id="SignalP"/>
    </source>
</evidence>
<name>A0A5N6KXX5_9ROSI</name>
<evidence type="ECO:0000256" key="2">
    <source>
        <dbReference type="SAM" id="Phobius"/>
    </source>
</evidence>
<dbReference type="PROSITE" id="PS51212">
    <property type="entry name" value="WSC"/>
    <property type="match status" value="1"/>
</dbReference>
<organism evidence="5 6">
    <name type="scientific">Carpinus fangiana</name>
    <dbReference type="NCBI Taxonomy" id="176857"/>
    <lineage>
        <taxon>Eukaryota</taxon>
        <taxon>Viridiplantae</taxon>
        <taxon>Streptophyta</taxon>
        <taxon>Embryophyta</taxon>
        <taxon>Tracheophyta</taxon>
        <taxon>Spermatophyta</taxon>
        <taxon>Magnoliopsida</taxon>
        <taxon>eudicotyledons</taxon>
        <taxon>Gunneridae</taxon>
        <taxon>Pentapetalae</taxon>
        <taxon>rosids</taxon>
        <taxon>fabids</taxon>
        <taxon>Fagales</taxon>
        <taxon>Betulaceae</taxon>
        <taxon>Carpinus</taxon>
    </lineage>
</organism>
<evidence type="ECO:0000256" key="1">
    <source>
        <dbReference type="SAM" id="MobiDB-lite"/>
    </source>
</evidence>
<dbReference type="EMBL" id="VIBQ01000017">
    <property type="protein sequence ID" value="KAB8360658.1"/>
    <property type="molecule type" value="Genomic_DNA"/>
</dbReference>
<dbReference type="InterPro" id="IPR002889">
    <property type="entry name" value="WSC_carb-bd"/>
</dbReference>
<feature type="signal peptide" evidence="3">
    <location>
        <begin position="1"/>
        <end position="23"/>
    </location>
</feature>
<feature type="chain" id="PRO_5024270110" description="WSC domain-containing protein" evidence="3">
    <location>
        <begin position="24"/>
        <end position="285"/>
    </location>
</feature>
<protein>
    <recommendedName>
        <fullName evidence="4">WSC domain-containing protein</fullName>
    </recommendedName>
</protein>
<evidence type="ECO:0000313" key="6">
    <source>
        <dbReference type="Proteomes" id="UP000327013"/>
    </source>
</evidence>
<feature type="compositionally biased region" description="Polar residues" evidence="1">
    <location>
        <begin position="170"/>
        <end position="186"/>
    </location>
</feature>
<sequence>MHLKLSTASAAASLLFLAQSAVAQLAGSQGCFSSSGDMVDQGYGQYQTSLTCQQTCAGMSKPAFALSKGSHCWCGDLLPPADSKVDSSQCNTGCNGFDEPCGGDNTYTVYLTDPNTPVDNAEDDGSSGSSGSSSGSSSRKPSATQRVISTSTVVFSAGRTQTIIQVITQPQDSSPTATPDVSNNQQSGGGTNTGGIVAGVVVGVVALIAIIGGTWFFLKKRKNRMEGHQRVQSTNAFATAGAGPGGVDARLDPGMVQRRDSTGSVFADNQDYSRRILRVANPDDR</sequence>
<keyword evidence="2" id="KW-1133">Transmembrane helix</keyword>
<feature type="region of interest" description="Disordered" evidence="1">
    <location>
        <begin position="108"/>
        <end position="145"/>
    </location>
</feature>
<dbReference type="Proteomes" id="UP000327013">
    <property type="component" value="Unassembled WGS sequence"/>
</dbReference>
<keyword evidence="3" id="KW-0732">Signal</keyword>
<dbReference type="AlphaFoldDB" id="A0A5N6KXX5"/>
<feature type="compositionally biased region" description="Polar residues" evidence="1">
    <location>
        <begin position="108"/>
        <end position="118"/>
    </location>
</feature>
<evidence type="ECO:0000259" key="4">
    <source>
        <dbReference type="PROSITE" id="PS51212"/>
    </source>
</evidence>
<proteinExistence type="predicted"/>
<feature type="region of interest" description="Disordered" evidence="1">
    <location>
        <begin position="168"/>
        <end position="191"/>
    </location>
</feature>
<keyword evidence="2" id="KW-0812">Transmembrane</keyword>
<evidence type="ECO:0000313" key="5">
    <source>
        <dbReference type="EMBL" id="KAB8360658.1"/>
    </source>
</evidence>
<feature type="domain" description="WSC" evidence="4">
    <location>
        <begin position="25"/>
        <end position="113"/>
    </location>
</feature>
<keyword evidence="6" id="KW-1185">Reference proteome</keyword>
<keyword evidence="2" id="KW-0472">Membrane</keyword>
<comment type="caution">
    <text evidence="5">The sequence shown here is derived from an EMBL/GenBank/DDBJ whole genome shotgun (WGS) entry which is preliminary data.</text>
</comment>
<dbReference type="OrthoDB" id="2019572at2759"/>
<dbReference type="SMART" id="SM00321">
    <property type="entry name" value="WSC"/>
    <property type="match status" value="1"/>
</dbReference>
<dbReference type="PROSITE" id="PS51257">
    <property type="entry name" value="PROKAR_LIPOPROTEIN"/>
    <property type="match status" value="1"/>
</dbReference>
<gene>
    <name evidence="5" type="ORF">FH972_024396</name>
</gene>
<feature type="transmembrane region" description="Helical" evidence="2">
    <location>
        <begin position="196"/>
        <end position="218"/>
    </location>
</feature>
<reference evidence="5 6" key="1">
    <citation type="submission" date="2019-06" db="EMBL/GenBank/DDBJ databases">
        <title>A chromosomal-level reference genome of Carpinus fangiana (Coryloideae, Betulaceae).</title>
        <authorList>
            <person name="Yang X."/>
            <person name="Wang Z."/>
            <person name="Zhang L."/>
            <person name="Hao G."/>
            <person name="Liu J."/>
            <person name="Yang Y."/>
        </authorList>
    </citation>
    <scope>NUCLEOTIDE SEQUENCE [LARGE SCALE GENOMIC DNA]</scope>
    <source>
        <strain evidence="5">Cfa_2016G</strain>
        <tissue evidence="5">Leaf</tissue>
    </source>
</reference>
<accession>A0A5N6KXX5</accession>